<evidence type="ECO:0000313" key="8">
    <source>
        <dbReference type="EMBL" id="CAI0646484.1"/>
    </source>
</evidence>
<gene>
    <name evidence="8" type="ORF">CGXH109_LOCUS55598</name>
</gene>
<dbReference type="Pfam" id="PF20684">
    <property type="entry name" value="Fung_rhodopsin"/>
    <property type="match status" value="1"/>
</dbReference>
<comment type="similarity">
    <text evidence="5">Belongs to the SAT4 family.</text>
</comment>
<evidence type="ECO:0000259" key="7">
    <source>
        <dbReference type="Pfam" id="PF20684"/>
    </source>
</evidence>
<dbReference type="InterPro" id="IPR052337">
    <property type="entry name" value="SAT4-like"/>
</dbReference>
<dbReference type="AlphaFoldDB" id="A0A9W4WBT7"/>
<feature type="transmembrane region" description="Helical" evidence="6">
    <location>
        <begin position="145"/>
        <end position="167"/>
    </location>
</feature>
<evidence type="ECO:0000256" key="2">
    <source>
        <dbReference type="ARBA" id="ARBA00022692"/>
    </source>
</evidence>
<keyword evidence="9" id="KW-1185">Reference proteome</keyword>
<keyword evidence="2 6" id="KW-0812">Transmembrane</keyword>
<comment type="caution">
    <text evidence="8">The sequence shown here is derived from an EMBL/GenBank/DDBJ whole genome shotgun (WGS) entry which is preliminary data.</text>
</comment>
<feature type="transmembrane region" description="Helical" evidence="6">
    <location>
        <begin position="234"/>
        <end position="254"/>
    </location>
</feature>
<dbReference type="GO" id="GO:0016020">
    <property type="term" value="C:membrane"/>
    <property type="evidence" value="ECO:0007669"/>
    <property type="project" value="UniProtKB-SubCell"/>
</dbReference>
<feature type="transmembrane region" description="Helical" evidence="6">
    <location>
        <begin position="201"/>
        <end position="222"/>
    </location>
</feature>
<evidence type="ECO:0000256" key="1">
    <source>
        <dbReference type="ARBA" id="ARBA00004141"/>
    </source>
</evidence>
<dbReference type="Proteomes" id="UP001152533">
    <property type="component" value="Unassembled WGS sequence"/>
</dbReference>
<evidence type="ECO:0000256" key="5">
    <source>
        <dbReference type="ARBA" id="ARBA00038359"/>
    </source>
</evidence>
<accession>A0A9W4WBT7</accession>
<reference evidence="8" key="1">
    <citation type="submission" date="2022-08" db="EMBL/GenBank/DDBJ databases">
        <authorList>
            <person name="Giroux E."/>
            <person name="Giroux E."/>
        </authorList>
    </citation>
    <scope>NUCLEOTIDE SEQUENCE</scope>
    <source>
        <strain evidence="8">H1091258</strain>
    </source>
</reference>
<comment type="subcellular location">
    <subcellularLocation>
        <location evidence="1">Membrane</location>
        <topology evidence="1">Multi-pass membrane protein</topology>
    </subcellularLocation>
</comment>
<name>A0A9W4WBT7_9PEZI</name>
<evidence type="ECO:0000256" key="6">
    <source>
        <dbReference type="SAM" id="Phobius"/>
    </source>
</evidence>
<evidence type="ECO:0000256" key="3">
    <source>
        <dbReference type="ARBA" id="ARBA00022989"/>
    </source>
</evidence>
<feature type="transmembrane region" description="Helical" evidence="6">
    <location>
        <begin position="27"/>
        <end position="47"/>
    </location>
</feature>
<protein>
    <recommendedName>
        <fullName evidence="7">Rhodopsin domain-containing protein</fullName>
    </recommendedName>
</protein>
<feature type="transmembrane region" description="Helical" evidence="6">
    <location>
        <begin position="109"/>
        <end position="133"/>
    </location>
</feature>
<keyword evidence="4 6" id="KW-0472">Membrane</keyword>
<evidence type="ECO:0000256" key="4">
    <source>
        <dbReference type="ARBA" id="ARBA00023136"/>
    </source>
</evidence>
<dbReference type="PANTHER" id="PTHR33048:SF129">
    <property type="entry name" value="INTEGRAL MEMBRANE PROTEIN-RELATED"/>
    <property type="match status" value="1"/>
</dbReference>
<feature type="domain" description="Rhodopsin" evidence="7">
    <location>
        <begin position="43"/>
        <end position="296"/>
    </location>
</feature>
<feature type="transmembrane region" description="Helical" evidence="6">
    <location>
        <begin position="274"/>
        <end position="295"/>
    </location>
</feature>
<dbReference type="PANTHER" id="PTHR33048">
    <property type="entry name" value="PTH11-LIKE INTEGRAL MEMBRANE PROTEIN (AFU_ORTHOLOGUE AFUA_5G11245)"/>
    <property type="match status" value="1"/>
</dbReference>
<sequence length="385" mass="42645">MDESPHGRQLARSTPMPAFNMTQRACIGFNASFIIFIVFVIGIRLYSRYGITKSGGPDDIVMVAGTIATIIMSICIIISVSNGLGLIIADIPPESWKSMLLIRRSPPMALSFWISRVFYAFALMLVKIALLLFYLRLDHRPRMRWIVFGLMAVVIATGIAHAGISIFECSPPAIFWTFGGNFRIFGEHCMTAATQQKFWDATGAIVVVTDLCLWLCPIPMVWSLQLPIRQKIAVSAVFALGIVSVAAACTRFYYVRKLASTKEIYQQFAESLIWYSLEIYLAIFCGCTSAFKVFLRKHFPSLLGSLASKTRYVLGSSGKNGNARMTASSFPMQNLSARHTGRRTTITAVVTREGSEARHEVPPTNDSEEAIVPKAATADWAARKE</sequence>
<feature type="transmembrane region" description="Helical" evidence="6">
    <location>
        <begin position="59"/>
        <end position="89"/>
    </location>
</feature>
<dbReference type="InterPro" id="IPR049326">
    <property type="entry name" value="Rhodopsin_dom_fungi"/>
</dbReference>
<dbReference type="EMBL" id="CAMGZC010000335">
    <property type="protein sequence ID" value="CAI0646484.1"/>
    <property type="molecule type" value="Genomic_DNA"/>
</dbReference>
<organism evidence="8 9">
    <name type="scientific">Colletotrichum noveboracense</name>
    <dbReference type="NCBI Taxonomy" id="2664923"/>
    <lineage>
        <taxon>Eukaryota</taxon>
        <taxon>Fungi</taxon>
        <taxon>Dikarya</taxon>
        <taxon>Ascomycota</taxon>
        <taxon>Pezizomycotina</taxon>
        <taxon>Sordariomycetes</taxon>
        <taxon>Hypocreomycetidae</taxon>
        <taxon>Glomerellales</taxon>
        <taxon>Glomerellaceae</taxon>
        <taxon>Colletotrichum</taxon>
        <taxon>Colletotrichum gloeosporioides species complex</taxon>
    </lineage>
</organism>
<evidence type="ECO:0000313" key="9">
    <source>
        <dbReference type="Proteomes" id="UP001152533"/>
    </source>
</evidence>
<proteinExistence type="inferred from homology"/>
<keyword evidence="3 6" id="KW-1133">Transmembrane helix</keyword>